<keyword evidence="2" id="KW-0560">Oxidoreductase</keyword>
<evidence type="ECO:0000256" key="1">
    <source>
        <dbReference type="ARBA" id="ARBA00006056"/>
    </source>
</evidence>
<name>A0A443IST4_9RHOB</name>
<dbReference type="GO" id="GO:0050241">
    <property type="term" value="F:pyrroline-2-carboxylate reductase activity"/>
    <property type="evidence" value="ECO:0007669"/>
    <property type="project" value="UniProtKB-ARBA"/>
</dbReference>
<dbReference type="SUPFAM" id="SSF89733">
    <property type="entry name" value="L-sulfolactate dehydrogenase-like"/>
    <property type="match status" value="1"/>
</dbReference>
<comment type="caution">
    <text evidence="7">The sequence shown here is derived from an EMBL/GenBank/DDBJ whole genome shotgun (WGS) entry which is preliminary data.</text>
</comment>
<evidence type="ECO:0000256" key="3">
    <source>
        <dbReference type="ARBA" id="ARBA00050122"/>
    </source>
</evidence>
<comment type="catalytic activity">
    <reaction evidence="4">
        <text>L-proline + NADP(+) = 1-pyrroline-2-carboxylate + NADPH + H(+)</text>
        <dbReference type="Rhea" id="RHEA:20317"/>
        <dbReference type="ChEBI" id="CHEBI:15378"/>
        <dbReference type="ChEBI" id="CHEBI:39785"/>
        <dbReference type="ChEBI" id="CHEBI:57783"/>
        <dbReference type="ChEBI" id="CHEBI:58349"/>
        <dbReference type="ChEBI" id="CHEBI:60039"/>
        <dbReference type="EC" id="1.5.1.21"/>
    </reaction>
</comment>
<dbReference type="AlphaFoldDB" id="A0A443IST4"/>
<dbReference type="PANTHER" id="PTHR11091">
    <property type="entry name" value="OXIDOREDUCTASE-RELATED"/>
    <property type="match status" value="1"/>
</dbReference>
<dbReference type="GO" id="GO:0047125">
    <property type="term" value="F:delta1-piperideine-2-carboxylate reductase activity"/>
    <property type="evidence" value="ECO:0007669"/>
    <property type="project" value="UniProtKB-EC"/>
</dbReference>
<dbReference type="Proteomes" id="UP000285710">
    <property type="component" value="Unassembled WGS sequence"/>
</dbReference>
<dbReference type="InterPro" id="IPR043144">
    <property type="entry name" value="Mal/L-sulf/L-lact_DH-like_ah"/>
</dbReference>
<organism evidence="7 8">
    <name type="scientific">Paenirhodobacter populi</name>
    <dbReference type="NCBI Taxonomy" id="2306993"/>
    <lineage>
        <taxon>Bacteria</taxon>
        <taxon>Pseudomonadati</taxon>
        <taxon>Pseudomonadota</taxon>
        <taxon>Alphaproteobacteria</taxon>
        <taxon>Rhodobacterales</taxon>
        <taxon>Rhodobacter group</taxon>
        <taxon>Paenirhodobacter</taxon>
    </lineage>
</organism>
<dbReference type="GO" id="GO:0006560">
    <property type="term" value="P:proline metabolic process"/>
    <property type="evidence" value="ECO:0007669"/>
    <property type="project" value="UniProtKB-ARBA"/>
</dbReference>
<evidence type="ECO:0000256" key="4">
    <source>
        <dbReference type="ARBA" id="ARBA00052446"/>
    </source>
</evidence>
<reference evidence="7 8" key="1">
    <citation type="submission" date="2019-01" db="EMBL/GenBank/DDBJ databases">
        <title>Sinorhodobacter populi sp. nov. isolated from the symptomatic bark tissue of Populus euramericana canker.</title>
        <authorList>
            <person name="Xu G."/>
        </authorList>
    </citation>
    <scope>NUCLEOTIDE SEQUENCE [LARGE SCALE GENOMIC DNA]</scope>
    <source>
        <strain evidence="7 8">2D-5</strain>
    </source>
</reference>
<comment type="catalytic activity">
    <reaction evidence="3">
        <text>L-pipecolate + NADP(+) = Delta(1)-piperideine-2-carboxylate + NADPH + H(+)</text>
        <dbReference type="Rhea" id="RHEA:12524"/>
        <dbReference type="ChEBI" id="CHEBI:15378"/>
        <dbReference type="ChEBI" id="CHEBI:57783"/>
        <dbReference type="ChEBI" id="CHEBI:58349"/>
        <dbReference type="ChEBI" id="CHEBI:61185"/>
        <dbReference type="ChEBI" id="CHEBI:77631"/>
        <dbReference type="EC" id="1.5.1.21"/>
    </reaction>
</comment>
<accession>A0A443IST4</accession>
<evidence type="ECO:0000256" key="2">
    <source>
        <dbReference type="ARBA" id="ARBA00023002"/>
    </source>
</evidence>
<dbReference type="Pfam" id="PF02615">
    <property type="entry name" value="Ldh_2"/>
    <property type="match status" value="1"/>
</dbReference>
<dbReference type="FunFam" id="3.30.1370.60:FF:000002">
    <property type="entry name" value="Malate/L-lactate family dehydrogenase"/>
    <property type="match status" value="1"/>
</dbReference>
<comment type="similarity">
    <text evidence="1">Belongs to the LDH2/MDH2 oxidoreductase family.</text>
</comment>
<protein>
    <recommendedName>
        <fullName evidence="6">Delta(1)-pyrroline-2-carboxylate/Delta(1)-piperideine-2-carboxylate reductase</fullName>
        <ecNumber evidence="5">1.5.1.21</ecNumber>
    </recommendedName>
</protein>
<dbReference type="EMBL" id="SAUW01000013">
    <property type="protein sequence ID" value="RWR09956.1"/>
    <property type="molecule type" value="Genomic_DNA"/>
</dbReference>
<dbReference type="InterPro" id="IPR003767">
    <property type="entry name" value="Malate/L-lactate_DH-like"/>
</dbReference>
<dbReference type="PANTHER" id="PTHR11091:SF0">
    <property type="entry name" value="MALATE DEHYDROGENASE"/>
    <property type="match status" value="1"/>
</dbReference>
<reference evidence="7 8" key="2">
    <citation type="submission" date="2019-01" db="EMBL/GenBank/DDBJ databases">
        <authorList>
            <person name="Li Y."/>
        </authorList>
    </citation>
    <scope>NUCLEOTIDE SEQUENCE [LARGE SCALE GENOMIC DNA]</scope>
    <source>
        <strain evidence="7 8">2D-5</strain>
    </source>
</reference>
<proteinExistence type="inferred from homology"/>
<evidence type="ECO:0000313" key="8">
    <source>
        <dbReference type="Proteomes" id="UP000285710"/>
    </source>
</evidence>
<dbReference type="InterPro" id="IPR043143">
    <property type="entry name" value="Mal/L-sulf/L-lact_DH-like_NADP"/>
</dbReference>
<dbReference type="InterPro" id="IPR036111">
    <property type="entry name" value="Mal/L-sulfo/L-lacto_DH-like_sf"/>
</dbReference>
<sequence>MGNRPAEDTAIISETELRGIVAQILERNGCRSEVAEILAANCVGAERDGSVSHGLFRVEGYIASLRSGWVDGAAVPVLEDKAPGCLAVDAKNGFTQIALDLAREEFTARIRQNGIALLLIRNSHHLAALWPDVEPFAEEGLIALSMINSMTCSVPQGAKKPVFGTNPFALAAPAGKEGMLVFDMATTTTAHGDVQVARREGHMLPPGTGVDRDGNPTGDPAKILDGGALVPFGGHKGSLISLMVELLCAGLGGGHFSWEFDWSGHPGAATPHTGQIFIGIDPSKAGGLPFGMRAETLVEKLREAGLSHLPGRRRHDLRAARAGQVPVAAARLAHLRDLAEGRAG</sequence>
<evidence type="ECO:0000256" key="6">
    <source>
        <dbReference type="ARBA" id="ARBA00068106"/>
    </source>
</evidence>
<keyword evidence="8" id="KW-1185">Reference proteome</keyword>
<dbReference type="RefSeq" id="WP_128270085.1">
    <property type="nucleotide sequence ID" value="NZ_SAUW01000013.1"/>
</dbReference>
<evidence type="ECO:0000256" key="5">
    <source>
        <dbReference type="ARBA" id="ARBA00066966"/>
    </source>
</evidence>
<evidence type="ECO:0000313" key="7">
    <source>
        <dbReference type="EMBL" id="RWR09956.1"/>
    </source>
</evidence>
<dbReference type="EC" id="1.5.1.21" evidence="5"/>
<dbReference type="Gene3D" id="1.10.1530.10">
    <property type="match status" value="1"/>
</dbReference>
<gene>
    <name evidence="7" type="ORF">D2T33_13240</name>
</gene>
<dbReference type="Gene3D" id="3.30.1370.60">
    <property type="entry name" value="Hypothetical oxidoreductase yiak, domain 2"/>
    <property type="match status" value="1"/>
</dbReference>